<reference evidence="1 2" key="1">
    <citation type="submission" date="2012-03" db="EMBL/GenBank/DDBJ databases">
        <title>Whole Genome Assembly of Papio anubis.</title>
        <authorList>
            <person name="Liu Y.L."/>
            <person name="Abraham K.A."/>
            <person name="Akbar H.A."/>
            <person name="Ali S.A."/>
            <person name="Anosike U.A."/>
            <person name="Aqrawi P.A."/>
            <person name="Arias F.A."/>
            <person name="Attaway T.A."/>
            <person name="Awwad R.A."/>
            <person name="Babu C.B."/>
            <person name="Bandaranaike D.B."/>
            <person name="Battles P.B."/>
            <person name="Bell A.B."/>
            <person name="Beltran B.B."/>
            <person name="Berhane-Mersha D.B."/>
            <person name="Bess C.B."/>
            <person name="Bickham C.B."/>
            <person name="Bolden T.B."/>
            <person name="Carter K.C."/>
            <person name="Chau D.C."/>
            <person name="Chavez A.C."/>
            <person name="Clerc-Blankenburg K.C."/>
            <person name="Coyle M.C."/>
            <person name="Dao M.D."/>
            <person name="Davila M.L.D."/>
            <person name="Davy-Carroll L.D."/>
            <person name="Denson S.D."/>
            <person name="Dinh H.D."/>
            <person name="Fernandez S.F."/>
            <person name="Fernando P.F."/>
            <person name="Forbes L.F."/>
            <person name="Francis C.F."/>
            <person name="Francisco L.F."/>
            <person name="Fu Q.F."/>
            <person name="Garcia-Iii R.G."/>
            <person name="Garrett T.G."/>
            <person name="Gross S.G."/>
            <person name="Gubbala S.G."/>
            <person name="Hirani K.H."/>
            <person name="Hogues M.H."/>
            <person name="Hollins B.H."/>
            <person name="Jackson L.J."/>
            <person name="Javaid M.J."/>
            <person name="Jhangiani S.J."/>
            <person name="Johnson A.J."/>
            <person name="Johnson B.J."/>
            <person name="Jones J.J."/>
            <person name="Joshi V.J."/>
            <person name="Kalu J.K."/>
            <person name="Khan N.K."/>
            <person name="Korchina V.K."/>
            <person name="Kovar C.K."/>
            <person name="Lago L.L."/>
            <person name="Lara F.L."/>
            <person name="Le T.-K.L."/>
            <person name="Lee S.L."/>
            <person name="Legall-Iii F.L."/>
            <person name="Lemon S.L."/>
            <person name="Liu J.L."/>
            <person name="Liu Y.-S.L."/>
            <person name="Liyanage D.L."/>
            <person name="Lopez J.L."/>
            <person name="Lorensuhewa L.L."/>
            <person name="Mata R.M."/>
            <person name="Mathew T.M."/>
            <person name="Mercado C.M."/>
            <person name="Mercado I.M."/>
            <person name="Morales K.M."/>
            <person name="Morgan M.M."/>
            <person name="Munidasa M.M."/>
            <person name="Ngo D.N."/>
            <person name="Nguyen L.N."/>
            <person name="Nguyen T.N."/>
            <person name="Nguyen N.N."/>
            <person name="Obregon M.O."/>
            <person name="Okwuonu G.O."/>
            <person name="Ongeri F.O."/>
            <person name="Onwere C.O."/>
            <person name="Osifeso I.O."/>
            <person name="Parra A.P."/>
            <person name="Patil S.P."/>
            <person name="Perez A.P."/>
            <person name="Perez Y.P."/>
            <person name="Pham C.P."/>
            <person name="Pu L.-L.P."/>
            <person name="Puazo M.P."/>
            <person name="Quiroz J.Q."/>
            <person name="Rouhana J.R."/>
            <person name="Ruiz M.R."/>
            <person name="Ruiz S.-J.R."/>
            <person name="Saada N.S."/>
            <person name="Santibanez J.S."/>
            <person name="Scheel M.S."/>
            <person name="Schneider B.S."/>
            <person name="Simmons D.S."/>
            <person name="Sisson I.S."/>
            <person name="Tang L.-Y.T."/>
            <person name="Thornton R.T."/>
            <person name="Tisius J.T."/>
            <person name="Toledanes G.T."/>
            <person name="Trejos Z.T."/>
            <person name="Usmani K.U."/>
            <person name="Varghese R.V."/>
            <person name="Vattathil S.V."/>
            <person name="Vee V.V."/>
            <person name="Walker D.W."/>
            <person name="Weissenberger G.W."/>
            <person name="White C.W."/>
            <person name="Williams A.W."/>
            <person name="Woodworth J.W."/>
            <person name="Wright R.W."/>
            <person name="Zhu Y.Z."/>
            <person name="Han Y.H."/>
            <person name="Newsham I.N."/>
            <person name="Nazareth L.N."/>
            <person name="Worley K.W."/>
            <person name="Muzny D.M."/>
            <person name="Rogers J.R."/>
            <person name="Gibbs R.G."/>
        </authorList>
    </citation>
    <scope>NUCLEOTIDE SEQUENCE [LARGE SCALE GENOMIC DNA]</scope>
</reference>
<dbReference type="OMA" id="HPAWHKT"/>
<dbReference type="PANTHER" id="PTHR12138:SF135">
    <property type="entry name" value="SAM DOMAIN-CONTAINING PROTEIN"/>
    <property type="match status" value="1"/>
</dbReference>
<dbReference type="Proteomes" id="UP000028761">
    <property type="component" value="Chromosome 4"/>
</dbReference>
<keyword evidence="2" id="KW-1185">Reference proteome</keyword>
<reference evidence="1" key="2">
    <citation type="submission" date="2025-08" db="UniProtKB">
        <authorList>
            <consortium name="Ensembl"/>
        </authorList>
    </citation>
    <scope>IDENTIFICATION</scope>
</reference>
<dbReference type="PRINTS" id="PR02045">
    <property type="entry name" value="F138DOMAIN"/>
</dbReference>
<proteinExistence type="predicted"/>
<sequence>MEFHSCCPGWSAVVQSQLTATSTSRFKRFSCLSLQVAGITRVRHHAQLIFVILVGTGFHYVGQAGLELLTSDSDLPASTSQSADNYRHEPLHPAWHKTFKAAYVCGVKFLKWVKVCRMF</sequence>
<dbReference type="PANTHER" id="PTHR12138">
    <property type="entry name" value="PRIMATE-EXPANDED PROTEIN FAMILY"/>
    <property type="match status" value="1"/>
</dbReference>
<dbReference type="AlphaFoldDB" id="A0A8I5NRA8"/>
<name>A0A8I5NRA8_PAPAN</name>
<protein>
    <submittedName>
        <fullName evidence="1">Uncharacterized protein</fullName>
    </submittedName>
</protein>
<evidence type="ECO:0000313" key="1">
    <source>
        <dbReference type="Ensembl" id="ENSPANP00000056505.1"/>
    </source>
</evidence>
<evidence type="ECO:0000313" key="2">
    <source>
        <dbReference type="Proteomes" id="UP000028761"/>
    </source>
</evidence>
<accession>A0A8I5NRA8</accession>
<dbReference type="Ensembl" id="ENSPANT00000080757.1">
    <property type="protein sequence ID" value="ENSPANP00000056505.1"/>
    <property type="gene ID" value="ENSPANG00000044488.1"/>
</dbReference>
<dbReference type="GeneTree" id="ENSGT01120000271815"/>
<organism evidence="1 2">
    <name type="scientific">Papio anubis</name>
    <name type="common">Olive baboon</name>
    <dbReference type="NCBI Taxonomy" id="9555"/>
    <lineage>
        <taxon>Eukaryota</taxon>
        <taxon>Metazoa</taxon>
        <taxon>Chordata</taxon>
        <taxon>Craniata</taxon>
        <taxon>Vertebrata</taxon>
        <taxon>Euteleostomi</taxon>
        <taxon>Mammalia</taxon>
        <taxon>Eutheria</taxon>
        <taxon>Euarchontoglires</taxon>
        <taxon>Primates</taxon>
        <taxon>Haplorrhini</taxon>
        <taxon>Catarrhini</taxon>
        <taxon>Cercopithecidae</taxon>
        <taxon>Cercopithecinae</taxon>
        <taxon>Papio</taxon>
    </lineage>
</organism>
<reference evidence="1" key="3">
    <citation type="submission" date="2025-09" db="UniProtKB">
        <authorList>
            <consortium name="Ensembl"/>
        </authorList>
    </citation>
    <scope>IDENTIFICATION</scope>
</reference>